<keyword evidence="6" id="KW-0411">Iron-sulfur</keyword>
<keyword evidence="10" id="KW-0560">Oxidoreductase</keyword>
<evidence type="ECO:0000259" key="9">
    <source>
        <dbReference type="PROSITE" id="PS51918"/>
    </source>
</evidence>
<dbReference type="InterPro" id="IPR007197">
    <property type="entry name" value="rSAM"/>
</dbReference>
<evidence type="ECO:0000259" key="8">
    <source>
        <dbReference type="PROSITE" id="PS51379"/>
    </source>
</evidence>
<dbReference type="InterPro" id="IPR058240">
    <property type="entry name" value="rSAM_sf"/>
</dbReference>
<dbReference type="Proteomes" id="UP000298324">
    <property type="component" value="Unassembled WGS sequence"/>
</dbReference>
<dbReference type="PANTHER" id="PTHR30352">
    <property type="entry name" value="PYRUVATE FORMATE-LYASE-ACTIVATING ENZYME"/>
    <property type="match status" value="1"/>
</dbReference>
<dbReference type="Gene3D" id="3.30.70.20">
    <property type="match status" value="1"/>
</dbReference>
<comment type="cofactor">
    <cofactor evidence="1">
        <name>[4Fe-4S] cluster</name>
        <dbReference type="ChEBI" id="CHEBI:49883"/>
    </cofactor>
</comment>
<dbReference type="GO" id="GO:0046872">
    <property type="term" value="F:metal ion binding"/>
    <property type="evidence" value="ECO:0007669"/>
    <property type="project" value="UniProtKB-KW"/>
</dbReference>
<evidence type="ECO:0000256" key="3">
    <source>
        <dbReference type="ARBA" id="ARBA00022691"/>
    </source>
</evidence>
<dbReference type="PANTHER" id="PTHR30352:SF4">
    <property type="entry name" value="PYRUVATE FORMATE-LYASE 2-ACTIVATING ENZYME"/>
    <property type="match status" value="1"/>
</dbReference>
<dbReference type="Pfam" id="PF04055">
    <property type="entry name" value="Radical_SAM"/>
    <property type="match status" value="1"/>
</dbReference>
<dbReference type="Pfam" id="PF12838">
    <property type="entry name" value="Fer4_7"/>
    <property type="match status" value="1"/>
</dbReference>
<protein>
    <submittedName>
        <fullName evidence="10">Benzylsuccinate synthase activating enzyme</fullName>
        <ecNumber evidence="10">1.97.1.-</ecNumber>
    </submittedName>
</protein>
<evidence type="ECO:0000313" key="11">
    <source>
        <dbReference type="Proteomes" id="UP000298324"/>
    </source>
</evidence>
<dbReference type="AlphaFoldDB" id="A0A4Y7RGG4"/>
<sequence length="318" mass="35928">MDNEKIGKIIDIQRYTVHDGPGIRTGVFLKGCPLRCLWCHSPESQALEDEIAWFEIKCIGLANCGRCLQVCPTGALTKGPKIFSKFEKKEIQVIDFNRNKCNKCGLCTQVCPSKALYLTGKDISVDEIMEIIEKDRLFYRCSNGGVTVSGGEPMVQYKFVKELLKECKSRRLHVCLDTSGYAKWEHYKEVLEFVDLFLYDLKHMDTLQSKRLIGEPNELILENACNLAKAGAAMQIRIPIIPGYNDSEENIRATGQFCSSLGSAVKLVQILPYHRLGSGKYDRLGKKYYLEDLKPPGKEHMNLCKDIIESYGLKVIIG</sequence>
<dbReference type="EMBL" id="QFGA01000001">
    <property type="protein sequence ID" value="TEB08105.1"/>
    <property type="molecule type" value="Genomic_DNA"/>
</dbReference>
<dbReference type="SFLD" id="SFLDG01066">
    <property type="entry name" value="organic_radical-activating_enz"/>
    <property type="match status" value="1"/>
</dbReference>
<dbReference type="EC" id="1.97.1.-" evidence="10"/>
<proteinExistence type="predicted"/>
<keyword evidence="11" id="KW-1185">Reference proteome</keyword>
<dbReference type="InterPro" id="IPR034457">
    <property type="entry name" value="Organic_radical-activating"/>
</dbReference>
<dbReference type="PROSITE" id="PS00198">
    <property type="entry name" value="4FE4S_FER_1"/>
    <property type="match status" value="1"/>
</dbReference>
<evidence type="ECO:0000313" key="10">
    <source>
        <dbReference type="EMBL" id="TEB08105.1"/>
    </source>
</evidence>
<feature type="domain" description="4Fe-4S ferredoxin-type" evidence="8">
    <location>
        <begin position="92"/>
        <end position="121"/>
    </location>
</feature>
<evidence type="ECO:0000256" key="6">
    <source>
        <dbReference type="ARBA" id="ARBA00023014"/>
    </source>
</evidence>
<gene>
    <name evidence="10" type="primary">bssD_1</name>
    <name evidence="10" type="ORF">Psch_01660</name>
</gene>
<dbReference type="RefSeq" id="WP_190239832.1">
    <property type="nucleotide sequence ID" value="NZ_QFGA01000001.1"/>
</dbReference>
<feature type="domain" description="Radical SAM core" evidence="9">
    <location>
        <begin position="18"/>
        <end position="314"/>
    </location>
</feature>
<dbReference type="InterPro" id="IPR017896">
    <property type="entry name" value="4Fe4S_Fe-S-bd"/>
</dbReference>
<accession>A0A4Y7RGG4</accession>
<reference evidence="10 11" key="1">
    <citation type="journal article" date="2018" name="Environ. Microbiol.">
        <title>Novel energy conservation strategies and behaviour of Pelotomaculum schinkii driving syntrophic propionate catabolism.</title>
        <authorList>
            <person name="Hidalgo-Ahumada C.A.P."/>
            <person name="Nobu M.K."/>
            <person name="Narihiro T."/>
            <person name="Tamaki H."/>
            <person name="Liu W.T."/>
            <person name="Kamagata Y."/>
            <person name="Stams A.J.M."/>
            <person name="Imachi H."/>
            <person name="Sousa D.Z."/>
        </authorList>
    </citation>
    <scope>NUCLEOTIDE SEQUENCE [LARGE SCALE GENOMIC DNA]</scope>
    <source>
        <strain evidence="10 11">HH</strain>
    </source>
</reference>
<dbReference type="PIRSF" id="PIRSF000371">
    <property type="entry name" value="PFL_act_enz"/>
    <property type="match status" value="1"/>
</dbReference>
<dbReference type="InterPro" id="IPR040074">
    <property type="entry name" value="BssD/PflA/YjjW"/>
</dbReference>
<keyword evidence="3" id="KW-0949">S-adenosyl-L-methionine</keyword>
<dbReference type="PROSITE" id="PS51379">
    <property type="entry name" value="4FE4S_FER_2"/>
    <property type="match status" value="2"/>
</dbReference>
<keyword evidence="2" id="KW-0004">4Fe-4S</keyword>
<dbReference type="InterPro" id="IPR012839">
    <property type="entry name" value="Organic_radical_activase"/>
</dbReference>
<dbReference type="SUPFAM" id="SSF102114">
    <property type="entry name" value="Radical SAM enzymes"/>
    <property type="match status" value="1"/>
</dbReference>
<comment type="catalytic activity">
    <reaction evidence="7">
        <text>glycyl-[protein] + reduced [flavodoxin] + S-adenosyl-L-methionine = glycin-2-yl radical-[protein] + semiquinone [flavodoxin] + 5'-deoxyadenosine + L-methionine + H(+)</text>
        <dbReference type="Rhea" id="RHEA:61976"/>
        <dbReference type="Rhea" id="RHEA-COMP:10622"/>
        <dbReference type="Rhea" id="RHEA-COMP:14480"/>
        <dbReference type="Rhea" id="RHEA-COMP:15993"/>
        <dbReference type="Rhea" id="RHEA-COMP:15994"/>
        <dbReference type="ChEBI" id="CHEBI:15378"/>
        <dbReference type="ChEBI" id="CHEBI:17319"/>
        <dbReference type="ChEBI" id="CHEBI:29947"/>
        <dbReference type="ChEBI" id="CHEBI:32722"/>
        <dbReference type="ChEBI" id="CHEBI:57618"/>
        <dbReference type="ChEBI" id="CHEBI:57844"/>
        <dbReference type="ChEBI" id="CHEBI:59789"/>
        <dbReference type="ChEBI" id="CHEBI:140311"/>
    </reaction>
</comment>
<dbReference type="SFLD" id="SFLDG01118">
    <property type="entry name" value="activating_enzymes__group_2"/>
    <property type="match status" value="1"/>
</dbReference>
<comment type="caution">
    <text evidence="10">The sequence shown here is derived from an EMBL/GenBank/DDBJ whole genome shotgun (WGS) entry which is preliminary data.</text>
</comment>
<dbReference type="GO" id="GO:0051539">
    <property type="term" value="F:4 iron, 4 sulfur cluster binding"/>
    <property type="evidence" value="ECO:0007669"/>
    <property type="project" value="UniProtKB-KW"/>
</dbReference>
<evidence type="ECO:0000256" key="4">
    <source>
        <dbReference type="ARBA" id="ARBA00022723"/>
    </source>
</evidence>
<keyword evidence="5" id="KW-0408">Iron</keyword>
<dbReference type="InterPro" id="IPR017900">
    <property type="entry name" value="4Fe4S_Fe_S_CS"/>
</dbReference>
<dbReference type="Gene3D" id="3.80.30.10">
    <property type="entry name" value="pyruvate-formate lyase- activating enzyme"/>
    <property type="match status" value="1"/>
</dbReference>
<dbReference type="GO" id="GO:0016491">
    <property type="term" value="F:oxidoreductase activity"/>
    <property type="evidence" value="ECO:0007669"/>
    <property type="project" value="UniProtKB-KW"/>
</dbReference>
<dbReference type="NCBIfam" id="TIGR02494">
    <property type="entry name" value="PFLE_PFLC"/>
    <property type="match status" value="1"/>
</dbReference>
<name>A0A4Y7RGG4_9FIRM</name>
<keyword evidence="4" id="KW-0479">Metal-binding</keyword>
<evidence type="ECO:0000256" key="5">
    <source>
        <dbReference type="ARBA" id="ARBA00023004"/>
    </source>
</evidence>
<evidence type="ECO:0000256" key="2">
    <source>
        <dbReference type="ARBA" id="ARBA00022485"/>
    </source>
</evidence>
<dbReference type="SFLD" id="SFLDS00029">
    <property type="entry name" value="Radical_SAM"/>
    <property type="match status" value="1"/>
</dbReference>
<dbReference type="PROSITE" id="PS51918">
    <property type="entry name" value="RADICAL_SAM"/>
    <property type="match status" value="1"/>
</dbReference>
<dbReference type="SUPFAM" id="SSF54862">
    <property type="entry name" value="4Fe-4S ferredoxins"/>
    <property type="match status" value="1"/>
</dbReference>
<feature type="domain" description="4Fe-4S ferredoxin-type" evidence="8">
    <location>
        <begin position="49"/>
        <end position="81"/>
    </location>
</feature>
<evidence type="ECO:0000256" key="1">
    <source>
        <dbReference type="ARBA" id="ARBA00001966"/>
    </source>
</evidence>
<evidence type="ECO:0000256" key="7">
    <source>
        <dbReference type="ARBA" id="ARBA00047365"/>
    </source>
</evidence>
<organism evidence="10 11">
    <name type="scientific">Pelotomaculum schinkii</name>
    <dbReference type="NCBI Taxonomy" id="78350"/>
    <lineage>
        <taxon>Bacteria</taxon>
        <taxon>Bacillati</taxon>
        <taxon>Bacillota</taxon>
        <taxon>Clostridia</taxon>
        <taxon>Eubacteriales</taxon>
        <taxon>Desulfotomaculaceae</taxon>
        <taxon>Pelotomaculum</taxon>
    </lineage>
</organism>